<sequence>MLLVVVGFLCENSHFPERKFAKMTDNIPQGSLLDVLKKKMGQTKEEMERYKDECEEYNKRLHAECMRREEGESGSRRPQPSHSALRRRLGTFGRTSGHCHCQIGGSVRRR</sequence>
<dbReference type="EMBL" id="JALNTZ010000002">
    <property type="protein sequence ID" value="KAJ3661743.1"/>
    <property type="molecule type" value="Genomic_DNA"/>
</dbReference>
<proteinExistence type="predicted"/>
<keyword evidence="3" id="KW-1185">Reference proteome</keyword>
<accession>A0AA38IU71</accession>
<comment type="caution">
    <text evidence="2">The sequence shown here is derived from an EMBL/GenBank/DDBJ whole genome shotgun (WGS) entry which is preliminary data.</text>
</comment>
<evidence type="ECO:0000256" key="1">
    <source>
        <dbReference type="SAM" id="MobiDB-lite"/>
    </source>
</evidence>
<organism evidence="2 3">
    <name type="scientific">Zophobas morio</name>
    <dbReference type="NCBI Taxonomy" id="2755281"/>
    <lineage>
        <taxon>Eukaryota</taxon>
        <taxon>Metazoa</taxon>
        <taxon>Ecdysozoa</taxon>
        <taxon>Arthropoda</taxon>
        <taxon>Hexapoda</taxon>
        <taxon>Insecta</taxon>
        <taxon>Pterygota</taxon>
        <taxon>Neoptera</taxon>
        <taxon>Endopterygota</taxon>
        <taxon>Coleoptera</taxon>
        <taxon>Polyphaga</taxon>
        <taxon>Cucujiformia</taxon>
        <taxon>Tenebrionidae</taxon>
        <taxon>Zophobas</taxon>
    </lineage>
</organism>
<name>A0AA38IU71_9CUCU</name>
<dbReference type="Proteomes" id="UP001168821">
    <property type="component" value="Unassembled WGS sequence"/>
</dbReference>
<gene>
    <name evidence="2" type="ORF">Zmor_006130</name>
</gene>
<reference evidence="2" key="1">
    <citation type="journal article" date="2023" name="G3 (Bethesda)">
        <title>Whole genome assemblies of Zophobas morio and Tenebrio molitor.</title>
        <authorList>
            <person name="Kaur S."/>
            <person name="Stinson S.A."/>
            <person name="diCenzo G.C."/>
        </authorList>
    </citation>
    <scope>NUCLEOTIDE SEQUENCE</scope>
    <source>
        <strain evidence="2">QUZm001</strain>
    </source>
</reference>
<feature type="region of interest" description="Disordered" evidence="1">
    <location>
        <begin position="66"/>
        <end position="110"/>
    </location>
</feature>
<protein>
    <submittedName>
        <fullName evidence="2">Uncharacterized protein</fullName>
    </submittedName>
</protein>
<feature type="compositionally biased region" description="Basic and acidic residues" evidence="1">
    <location>
        <begin position="66"/>
        <end position="75"/>
    </location>
</feature>
<evidence type="ECO:0000313" key="3">
    <source>
        <dbReference type="Proteomes" id="UP001168821"/>
    </source>
</evidence>
<dbReference type="AlphaFoldDB" id="A0AA38IU71"/>
<evidence type="ECO:0000313" key="2">
    <source>
        <dbReference type="EMBL" id="KAJ3661743.1"/>
    </source>
</evidence>